<reference evidence="2 3" key="1">
    <citation type="submission" date="2019-06" db="EMBL/GenBank/DDBJ databases">
        <title>Sequencing the genomes of 1000 actinobacteria strains.</title>
        <authorList>
            <person name="Klenk H.-P."/>
        </authorList>
    </citation>
    <scope>NUCLEOTIDE SEQUENCE [LARGE SCALE GENOMIC DNA]</scope>
    <source>
        <strain evidence="2 3">DSM 25218</strain>
    </source>
</reference>
<name>A0A543A748_9ACTN</name>
<organism evidence="2 3">
    <name type="scientific">Nocardioides albertanoniae</name>
    <dbReference type="NCBI Taxonomy" id="1175486"/>
    <lineage>
        <taxon>Bacteria</taxon>
        <taxon>Bacillati</taxon>
        <taxon>Actinomycetota</taxon>
        <taxon>Actinomycetes</taxon>
        <taxon>Propionibacteriales</taxon>
        <taxon>Nocardioidaceae</taxon>
        <taxon>Nocardioides</taxon>
    </lineage>
</organism>
<dbReference type="EMBL" id="VFOV01000001">
    <property type="protein sequence ID" value="TQL68431.1"/>
    <property type="molecule type" value="Genomic_DNA"/>
</dbReference>
<dbReference type="NCBIfam" id="TIGR03083">
    <property type="entry name" value="maleylpyruvate isomerase family mycothiol-dependent enzyme"/>
    <property type="match status" value="1"/>
</dbReference>
<dbReference type="InterPro" id="IPR017520">
    <property type="entry name" value="CHP03086"/>
</dbReference>
<dbReference type="AlphaFoldDB" id="A0A543A748"/>
<dbReference type="InterPro" id="IPR034660">
    <property type="entry name" value="DinB/YfiT-like"/>
</dbReference>
<dbReference type="Pfam" id="PF11716">
    <property type="entry name" value="MDMPI_N"/>
    <property type="match status" value="1"/>
</dbReference>
<evidence type="ECO:0000313" key="2">
    <source>
        <dbReference type="EMBL" id="TQL68431.1"/>
    </source>
</evidence>
<protein>
    <submittedName>
        <fullName evidence="2">Uncharacterized protein (TIGR03086 family)</fullName>
    </submittedName>
</protein>
<dbReference type="Gene3D" id="1.20.120.450">
    <property type="entry name" value="dinb family like domain"/>
    <property type="match status" value="1"/>
</dbReference>
<proteinExistence type="predicted"/>
<evidence type="ECO:0000313" key="3">
    <source>
        <dbReference type="Proteomes" id="UP000320209"/>
    </source>
</evidence>
<keyword evidence="3" id="KW-1185">Reference proteome</keyword>
<comment type="caution">
    <text evidence="2">The sequence shown here is derived from an EMBL/GenBank/DDBJ whole genome shotgun (WGS) entry which is preliminary data.</text>
</comment>
<gene>
    <name evidence="2" type="ORF">FB381_2320</name>
</gene>
<dbReference type="RefSeq" id="WP_141780429.1">
    <property type="nucleotide sequence ID" value="NZ_VFOV01000001.1"/>
</dbReference>
<sequence>MLTFTQMRAEHDDALSATTRLLSGIDSGEVSLTSPTPCAGWDLADLLGHMIGQNLGFAAAVTAGDAPATAYASVPVTTGDASRAWQESAATVREAFGAADPAATVHLSEFGFRPTVEVALGMQLLDAAVHAWDVATAVGADHRPAPDTVAHVLEMARQIAARPGGTPVFAAPSTETGDDPWADALRLLGRQAA</sequence>
<dbReference type="SUPFAM" id="SSF109854">
    <property type="entry name" value="DinB/YfiT-like putative metalloenzymes"/>
    <property type="match status" value="1"/>
</dbReference>
<dbReference type="OrthoDB" id="5185819at2"/>
<dbReference type="InterPro" id="IPR024344">
    <property type="entry name" value="MDMPI_metal-binding"/>
</dbReference>
<accession>A0A543A748</accession>
<dbReference type="Proteomes" id="UP000320209">
    <property type="component" value="Unassembled WGS sequence"/>
</dbReference>
<evidence type="ECO:0000259" key="1">
    <source>
        <dbReference type="Pfam" id="PF11716"/>
    </source>
</evidence>
<dbReference type="InterPro" id="IPR017517">
    <property type="entry name" value="Maleyloyr_isom"/>
</dbReference>
<dbReference type="NCBIfam" id="TIGR03086">
    <property type="entry name" value="TIGR03086 family metal-binding protein"/>
    <property type="match status" value="1"/>
</dbReference>
<dbReference type="GO" id="GO:0046872">
    <property type="term" value="F:metal ion binding"/>
    <property type="evidence" value="ECO:0007669"/>
    <property type="project" value="InterPro"/>
</dbReference>
<feature type="domain" description="Mycothiol-dependent maleylpyruvate isomerase metal-binding" evidence="1">
    <location>
        <begin position="14"/>
        <end position="135"/>
    </location>
</feature>